<keyword evidence="2" id="KW-1185">Reference proteome</keyword>
<accession>A0A0B0PLR8</accession>
<evidence type="ECO:0000313" key="1">
    <source>
        <dbReference type="EMBL" id="KHG25960.1"/>
    </source>
</evidence>
<dbReference type="EMBL" id="KN434471">
    <property type="protein sequence ID" value="KHG25960.1"/>
    <property type="molecule type" value="Genomic_DNA"/>
</dbReference>
<proteinExistence type="predicted"/>
<dbReference type="AlphaFoldDB" id="A0A0B0PLR8"/>
<sequence length="44" mass="5250">MSMCELNSISYEMYMSRLIMIQTNKMSKSIAEKCYDIRIKLVRP</sequence>
<name>A0A0B0PLR8_GOSAR</name>
<evidence type="ECO:0000313" key="2">
    <source>
        <dbReference type="Proteomes" id="UP000032142"/>
    </source>
</evidence>
<protein>
    <submittedName>
        <fullName evidence="1">Uncharacterized protein</fullName>
    </submittedName>
</protein>
<dbReference type="Proteomes" id="UP000032142">
    <property type="component" value="Unassembled WGS sequence"/>
</dbReference>
<reference evidence="2" key="1">
    <citation type="submission" date="2014-09" db="EMBL/GenBank/DDBJ databases">
        <authorList>
            <person name="Mudge J."/>
            <person name="Ramaraj T."/>
            <person name="Lindquist I.E."/>
            <person name="Bharti A.K."/>
            <person name="Sundararajan A."/>
            <person name="Cameron C.T."/>
            <person name="Woodward J.E."/>
            <person name="May G.D."/>
            <person name="Brubaker C."/>
            <person name="Broadhvest J."/>
            <person name="Wilkins T.A."/>
        </authorList>
    </citation>
    <scope>NUCLEOTIDE SEQUENCE</scope>
    <source>
        <strain evidence="2">cv. AKA8401</strain>
    </source>
</reference>
<organism evidence="1 2">
    <name type="scientific">Gossypium arboreum</name>
    <name type="common">Tree cotton</name>
    <name type="synonym">Gossypium nanking</name>
    <dbReference type="NCBI Taxonomy" id="29729"/>
    <lineage>
        <taxon>Eukaryota</taxon>
        <taxon>Viridiplantae</taxon>
        <taxon>Streptophyta</taxon>
        <taxon>Embryophyta</taxon>
        <taxon>Tracheophyta</taxon>
        <taxon>Spermatophyta</taxon>
        <taxon>Magnoliopsida</taxon>
        <taxon>eudicotyledons</taxon>
        <taxon>Gunneridae</taxon>
        <taxon>Pentapetalae</taxon>
        <taxon>rosids</taxon>
        <taxon>malvids</taxon>
        <taxon>Malvales</taxon>
        <taxon>Malvaceae</taxon>
        <taxon>Malvoideae</taxon>
        <taxon>Gossypium</taxon>
    </lineage>
</organism>
<gene>
    <name evidence="1" type="ORF">F383_05711</name>
</gene>